<dbReference type="Proteomes" id="UP000195521">
    <property type="component" value="Unassembled WGS sequence"/>
</dbReference>
<dbReference type="OMA" id="HRHESTF"/>
<dbReference type="EMBL" id="BDQF01000003">
    <property type="protein sequence ID" value="GAW79368.1"/>
    <property type="molecule type" value="Genomic_DNA"/>
</dbReference>
<proteinExistence type="predicted"/>
<dbReference type="OrthoDB" id="345163at2759"/>
<protein>
    <submittedName>
        <fullName evidence="2">Uncharacterized protein</fullName>
    </submittedName>
</protein>
<comment type="caution">
    <text evidence="2">The sequence shown here is derived from an EMBL/GenBank/DDBJ whole genome shotgun (WGS) entry which is preliminary data.</text>
</comment>
<dbReference type="RefSeq" id="XP_028541957.1">
    <property type="nucleotide sequence ID" value="XM_028686156.1"/>
</dbReference>
<feature type="region of interest" description="Disordered" evidence="1">
    <location>
        <begin position="1"/>
        <end position="21"/>
    </location>
</feature>
<sequence>MISSSGKRNQRNDPIRFNDVAAGKPTYSRETNHCKLFYETTEVKLKSSIRNINHRNKTSVFDETEDERRDQNKNNGHYTAHKFTKKKISENTSGEIKKILQHEPFQVLSKKSGRRIYSDFKSGGIFSNESRDTGQKRSSKKTSSYSLNNNPYKWGIDVLRYTLPPPKRNYRHINNLSTCLVPNISADSFIPQKNKSHYMSQLEKSLCPKENAPIPNSSRKMIHYNETKLDINCVPKETEERKIKFKSSYHRDNLNNDLIPIEHSDRKPFHINTICKNKHCSIAFNYVREPSPIRSGKRIGYVTTKREDSIFFF</sequence>
<evidence type="ECO:0000313" key="2">
    <source>
        <dbReference type="EMBL" id="GAW79368.1"/>
    </source>
</evidence>
<feature type="region of interest" description="Disordered" evidence="1">
    <location>
        <begin position="127"/>
        <end position="146"/>
    </location>
</feature>
<keyword evidence="3" id="KW-1185">Reference proteome</keyword>
<name>A0A1Y1JCG5_PLAGO</name>
<accession>A0A1Y1JCG5</accession>
<organism evidence="2 3">
    <name type="scientific">Plasmodium gonderi</name>
    <dbReference type="NCBI Taxonomy" id="77519"/>
    <lineage>
        <taxon>Eukaryota</taxon>
        <taxon>Sar</taxon>
        <taxon>Alveolata</taxon>
        <taxon>Apicomplexa</taxon>
        <taxon>Aconoidasida</taxon>
        <taxon>Haemosporida</taxon>
        <taxon>Plasmodiidae</taxon>
        <taxon>Plasmodium</taxon>
        <taxon>Plasmodium (Plasmodium)</taxon>
    </lineage>
</organism>
<evidence type="ECO:0000256" key="1">
    <source>
        <dbReference type="SAM" id="MobiDB-lite"/>
    </source>
</evidence>
<reference evidence="3" key="1">
    <citation type="submission" date="2017-04" db="EMBL/GenBank/DDBJ databases">
        <title>Plasmodium gonderi genome.</title>
        <authorList>
            <person name="Arisue N."/>
            <person name="Honma H."/>
            <person name="Kawai S."/>
            <person name="Tougan T."/>
            <person name="Tanabe K."/>
            <person name="Horii T."/>
        </authorList>
    </citation>
    <scope>NUCLEOTIDE SEQUENCE [LARGE SCALE GENOMIC DNA]</scope>
    <source>
        <strain evidence="3">ATCC 30045</strain>
    </source>
</reference>
<dbReference type="GeneID" id="39746076"/>
<evidence type="ECO:0000313" key="3">
    <source>
        <dbReference type="Proteomes" id="UP000195521"/>
    </source>
</evidence>
<dbReference type="AlphaFoldDB" id="A0A1Y1JCG5"/>
<gene>
    <name evidence="2" type="ORF">PGO_031720</name>
</gene>